<dbReference type="Proteomes" id="UP001597512">
    <property type="component" value="Unassembled WGS sequence"/>
</dbReference>
<comment type="caution">
    <text evidence="2">The sequence shown here is derived from an EMBL/GenBank/DDBJ whole genome shotgun (WGS) entry which is preliminary data.</text>
</comment>
<dbReference type="PANTHER" id="PTHR45947:SF3">
    <property type="entry name" value="SULFOQUINOVOSYL TRANSFERASE SQD2"/>
    <property type="match status" value="1"/>
</dbReference>
<proteinExistence type="predicted"/>
<sequence>MKILYLTFYFEPDIGPGAFRNTSLVHELSRQLSSDSEIHVVTTQPNRYKSYKPIAPEYEEQRYGGCSVIIERIKIPTHASGLLDQIRSFAAYYWVAHRLTKKVNYDLVVASSSRLFTAFLGAKLAWRGLSRRGLTRDQHIPLFLDIRDLFREVILEMVKMPFVGVLLNPLLWAVEQYTFGHATHINLVSEGFRSYFKSFPQATYSYFTNGIDDTFLTIPSRPEAPDPHVQTLLYAGNIGEGQSLHKIIPQAARLLGDGYRFVVIGNGGAKGKLEAAIRVEEVMNVEVRQPVSPTELIEYYQKADYLFVHLNNLDACKRVLPSKLFECGAMDKPIVAGVAGHAASFVREYIPNHILFSPGDATDLVRQLREKPYYTQVRTDFRAQFQRKNISQAMARQILRTLAETTVDKVNTLNTVAV</sequence>
<dbReference type="RefSeq" id="WP_381496885.1">
    <property type="nucleotide sequence ID" value="NZ_JBHUOM010000001.1"/>
</dbReference>
<gene>
    <name evidence="2" type="ORF">ACFS25_02830</name>
</gene>
<evidence type="ECO:0000313" key="3">
    <source>
        <dbReference type="Proteomes" id="UP001597512"/>
    </source>
</evidence>
<protein>
    <submittedName>
        <fullName evidence="2">Glycosyltransferase</fullName>
        <ecNumber evidence="2">2.4.-.-</ecNumber>
    </submittedName>
</protein>
<accession>A0ABW6ABJ2</accession>
<dbReference type="Gene3D" id="3.40.50.2000">
    <property type="entry name" value="Glycogen Phosphorylase B"/>
    <property type="match status" value="2"/>
</dbReference>
<evidence type="ECO:0000259" key="1">
    <source>
        <dbReference type="Pfam" id="PF00534"/>
    </source>
</evidence>
<keyword evidence="3" id="KW-1185">Reference proteome</keyword>
<keyword evidence="2" id="KW-0808">Transferase</keyword>
<dbReference type="InterPro" id="IPR001296">
    <property type="entry name" value="Glyco_trans_1"/>
</dbReference>
<organism evidence="2 3">
    <name type="scientific">Spirosoma flavum</name>
    <dbReference type="NCBI Taxonomy" id="2048557"/>
    <lineage>
        <taxon>Bacteria</taxon>
        <taxon>Pseudomonadati</taxon>
        <taxon>Bacteroidota</taxon>
        <taxon>Cytophagia</taxon>
        <taxon>Cytophagales</taxon>
        <taxon>Cytophagaceae</taxon>
        <taxon>Spirosoma</taxon>
    </lineage>
</organism>
<dbReference type="GO" id="GO:0016757">
    <property type="term" value="F:glycosyltransferase activity"/>
    <property type="evidence" value="ECO:0007669"/>
    <property type="project" value="UniProtKB-KW"/>
</dbReference>
<feature type="domain" description="Glycosyl transferase family 1" evidence="1">
    <location>
        <begin position="230"/>
        <end position="369"/>
    </location>
</feature>
<name>A0ABW6ABJ2_9BACT</name>
<dbReference type="EC" id="2.4.-.-" evidence="2"/>
<reference evidence="3" key="1">
    <citation type="journal article" date="2019" name="Int. J. Syst. Evol. Microbiol.">
        <title>The Global Catalogue of Microorganisms (GCM) 10K type strain sequencing project: providing services to taxonomists for standard genome sequencing and annotation.</title>
        <authorList>
            <consortium name="The Broad Institute Genomics Platform"/>
            <consortium name="The Broad Institute Genome Sequencing Center for Infectious Disease"/>
            <person name="Wu L."/>
            <person name="Ma J."/>
        </authorList>
    </citation>
    <scope>NUCLEOTIDE SEQUENCE [LARGE SCALE GENOMIC DNA]</scope>
    <source>
        <strain evidence="3">KCTC 52490</strain>
    </source>
</reference>
<dbReference type="Pfam" id="PF00534">
    <property type="entry name" value="Glycos_transf_1"/>
    <property type="match status" value="1"/>
</dbReference>
<dbReference type="EMBL" id="JBHUOM010000001">
    <property type="protein sequence ID" value="MFD2932694.1"/>
    <property type="molecule type" value="Genomic_DNA"/>
</dbReference>
<keyword evidence="2" id="KW-0328">Glycosyltransferase</keyword>
<evidence type="ECO:0000313" key="2">
    <source>
        <dbReference type="EMBL" id="MFD2932694.1"/>
    </source>
</evidence>
<dbReference type="PANTHER" id="PTHR45947">
    <property type="entry name" value="SULFOQUINOVOSYL TRANSFERASE SQD2"/>
    <property type="match status" value="1"/>
</dbReference>
<dbReference type="InterPro" id="IPR050194">
    <property type="entry name" value="Glycosyltransferase_grp1"/>
</dbReference>
<dbReference type="SUPFAM" id="SSF53756">
    <property type="entry name" value="UDP-Glycosyltransferase/glycogen phosphorylase"/>
    <property type="match status" value="1"/>
</dbReference>